<dbReference type="Proteomes" id="UP001432360">
    <property type="component" value="Plasmid pSchITTGS70d"/>
</dbReference>
<proteinExistence type="predicted"/>
<evidence type="ECO:0000313" key="1">
    <source>
        <dbReference type="EMBL" id="WVT07585.1"/>
    </source>
</evidence>
<evidence type="ECO:0000313" key="2">
    <source>
        <dbReference type="Proteomes" id="UP001432360"/>
    </source>
</evidence>
<reference evidence="1" key="1">
    <citation type="submission" date="2023-08" db="EMBL/GenBank/DDBJ databases">
        <title>Complete genome sequence of Sinorhizobium chiapanecum ITTG S70 isolated from Acaciella angustissima nodules in Chiapas-Mexico.</title>
        <authorList>
            <person name="Rincon-Rosales R."/>
            <person name="Rogel M.A."/>
            <person name="Rincon-Medina C.I."/>
            <person name="Guerrero G."/>
            <person name="Manzano-Gomez L.A."/>
            <person name="Lopez-Lopez A."/>
            <person name="Rincon Molina F.A."/>
            <person name="Martinez-Romero E."/>
        </authorList>
    </citation>
    <scope>NUCLEOTIDE SEQUENCE</scope>
    <source>
        <strain evidence="1">ITTG S70</strain>
        <plasmid evidence="1">pSchITTGS70d</plasmid>
    </source>
</reference>
<gene>
    <name evidence="1" type="ORF">RB548_25785</name>
</gene>
<geneLocation type="plasmid" evidence="1 2">
    <name>pSchITTGS70d</name>
</geneLocation>
<dbReference type="EMBL" id="CP133152">
    <property type="protein sequence ID" value="WVT07585.1"/>
    <property type="molecule type" value="Genomic_DNA"/>
</dbReference>
<keyword evidence="1" id="KW-0614">Plasmid</keyword>
<keyword evidence="2" id="KW-1185">Reference proteome</keyword>
<dbReference type="RefSeq" id="WP_331376603.1">
    <property type="nucleotide sequence ID" value="NZ_CP133152.1"/>
</dbReference>
<organism evidence="1 2">
    <name type="scientific">Sinorhizobium chiapasense</name>
    <dbReference type="NCBI Taxonomy" id="501572"/>
    <lineage>
        <taxon>Bacteria</taxon>
        <taxon>Pseudomonadati</taxon>
        <taxon>Pseudomonadota</taxon>
        <taxon>Alphaproteobacteria</taxon>
        <taxon>Hyphomicrobiales</taxon>
        <taxon>Rhizobiaceae</taxon>
        <taxon>Sinorhizobium/Ensifer group</taxon>
        <taxon>Sinorhizobium</taxon>
    </lineage>
</organism>
<accession>A0ABZ2BML0</accession>
<protein>
    <submittedName>
        <fullName evidence="1">Uncharacterized protein</fullName>
    </submittedName>
</protein>
<name>A0ABZ2BML0_9HYPH</name>
<sequence>MVVHAVVVLDRHTAAAASAIVSPEDFISMLKSITNVASFSLQSMKINSILSSQIAFPNKGIGVGNLLAGTTSKNLSQLLTSVPLSASARDQLSKNLSKLATSPALTASARDAILALQKQIGAGNAKAVTNAYSKF</sequence>